<name>A0ABR0KMR9_9PEZI</name>
<keyword evidence="3" id="KW-1185">Reference proteome</keyword>
<evidence type="ECO:0000256" key="1">
    <source>
        <dbReference type="SAM" id="MobiDB-lite"/>
    </source>
</evidence>
<evidence type="ECO:0000313" key="2">
    <source>
        <dbReference type="EMBL" id="KAK5100809.1"/>
    </source>
</evidence>
<gene>
    <name evidence="2" type="ORF">LTR16_007106</name>
</gene>
<sequence>VAAMAPDVFSFGETLPSGAPAVQPLAPGSTQSPGFPMARDSPSGSTPGQSTLAARYRAKYVGAGGQRGKTLSDEDCLLLVKLVVEHKDALETKSKTDFWIDIAGALQGMRGERHGARSCQLKIQALVTARRKQLLAGDGREKNKTALTQAVDKWITVVEARQAVLDSEIYRKAEIEKQNAARVAAREAMLKTRRERASIRF</sequence>
<feature type="region of interest" description="Disordered" evidence="1">
    <location>
        <begin position="19"/>
        <end position="50"/>
    </location>
</feature>
<proteinExistence type="predicted"/>
<evidence type="ECO:0000313" key="3">
    <source>
        <dbReference type="Proteomes" id="UP001357485"/>
    </source>
</evidence>
<comment type="caution">
    <text evidence="2">The sequence shown here is derived from an EMBL/GenBank/DDBJ whole genome shotgun (WGS) entry which is preliminary data.</text>
</comment>
<accession>A0ABR0KMR9</accession>
<reference evidence="2 3" key="1">
    <citation type="submission" date="2023-08" db="EMBL/GenBank/DDBJ databases">
        <title>Black Yeasts Isolated from many extreme environments.</title>
        <authorList>
            <person name="Coleine C."/>
            <person name="Stajich J.E."/>
            <person name="Selbmann L."/>
        </authorList>
    </citation>
    <scope>NUCLEOTIDE SEQUENCE [LARGE SCALE GENOMIC DNA]</scope>
    <source>
        <strain evidence="2 3">CCFEE 536</strain>
    </source>
</reference>
<organism evidence="2 3">
    <name type="scientific">Cryomyces antarcticus</name>
    <dbReference type="NCBI Taxonomy" id="329879"/>
    <lineage>
        <taxon>Eukaryota</taxon>
        <taxon>Fungi</taxon>
        <taxon>Dikarya</taxon>
        <taxon>Ascomycota</taxon>
        <taxon>Pezizomycotina</taxon>
        <taxon>Dothideomycetes</taxon>
        <taxon>Dothideomycetes incertae sedis</taxon>
        <taxon>Cryomyces</taxon>
    </lineage>
</organism>
<protein>
    <submittedName>
        <fullName evidence="2">Uncharacterized protein</fullName>
    </submittedName>
</protein>
<dbReference type="EMBL" id="JAVRRA010026074">
    <property type="protein sequence ID" value="KAK5100809.1"/>
    <property type="molecule type" value="Genomic_DNA"/>
</dbReference>
<dbReference type="Proteomes" id="UP001357485">
    <property type="component" value="Unassembled WGS sequence"/>
</dbReference>
<feature type="non-terminal residue" evidence="2">
    <location>
        <position position="1"/>
    </location>
</feature>